<gene>
    <name evidence="1" type="ORF">F0924_09850</name>
</gene>
<organism evidence="1">
    <name type="scientific">Campylobacter coli</name>
    <dbReference type="NCBI Taxonomy" id="195"/>
    <lineage>
        <taxon>Bacteria</taxon>
        <taxon>Pseudomonadati</taxon>
        <taxon>Campylobacterota</taxon>
        <taxon>Epsilonproteobacteria</taxon>
        <taxon>Campylobacterales</taxon>
        <taxon>Campylobacteraceae</taxon>
        <taxon>Campylobacter</taxon>
    </lineage>
</organism>
<protein>
    <submittedName>
        <fullName evidence="1">Uncharacterized protein</fullName>
    </submittedName>
</protein>
<proteinExistence type="predicted"/>
<dbReference type="EMBL" id="AAKEFI010000202">
    <property type="protein sequence ID" value="ECR0869833.1"/>
    <property type="molecule type" value="Genomic_DNA"/>
</dbReference>
<dbReference type="AlphaFoldDB" id="A0A5Z0Y0V5"/>
<accession>A0A5Z0Y0V5</accession>
<comment type="caution">
    <text evidence="1">The sequence shown here is derived from an EMBL/GenBank/DDBJ whole genome shotgun (WGS) entry which is preliminary data.</text>
</comment>
<sequence length="144" mass="17567">MFHFIPIYRNKKSYDNYYLAIQRHYETVRQNIKHNITRNQSKVRVGFYTMGVFSYESLYKAMEKSDFFEPFILIIPDVSRSDRTENISQESYERFKSNYSNVFLGYDSKTKTFFDYSDKMDIVFFDNPYPAMAHKYHFIDYFLN</sequence>
<reference evidence="1" key="1">
    <citation type="submission" date="2019-09" db="EMBL/GenBank/DDBJ databases">
        <authorList>
            <consortium name="NARMS: The National Antimicrobial Resistance Monitoring System"/>
        </authorList>
    </citation>
    <scope>NUCLEOTIDE SEQUENCE</scope>
    <source>
        <strain evidence="1">FSIS11924115</strain>
    </source>
</reference>
<evidence type="ECO:0000313" key="1">
    <source>
        <dbReference type="EMBL" id="ECR0869833.1"/>
    </source>
</evidence>
<feature type="non-terminal residue" evidence="1">
    <location>
        <position position="144"/>
    </location>
</feature>
<name>A0A5Z0Y0V5_CAMCO</name>